<keyword evidence="1" id="KW-1133">Transmembrane helix</keyword>
<feature type="transmembrane region" description="Helical" evidence="1">
    <location>
        <begin position="423"/>
        <end position="441"/>
    </location>
</feature>
<dbReference type="OrthoDB" id="9766133at2"/>
<dbReference type="EMBL" id="CP005957">
    <property type="protein sequence ID" value="AGL61996.1"/>
    <property type="molecule type" value="Genomic_DNA"/>
</dbReference>
<reference evidence="2 3" key="1">
    <citation type="journal article" date="2013" name="Nat. Biotechnol.">
        <title>Genome sequences of rare, uncultured bacteria obtained by differential coverage binning of multiple metagenomes.</title>
        <authorList>
            <person name="Albertsen M."/>
            <person name="Hugenholtz P."/>
            <person name="Skarshewski A."/>
            <person name="Nielsen K.L."/>
            <person name="Tyson G.W."/>
            <person name="Nielsen P.H."/>
        </authorList>
    </citation>
    <scope>NUCLEOTIDE SEQUENCE [LARGE SCALE GENOMIC DNA]</scope>
    <source>
        <strain evidence="2">TM71</strain>
    </source>
</reference>
<keyword evidence="1" id="KW-0472">Membrane</keyword>
<feature type="transmembrane region" description="Helical" evidence="1">
    <location>
        <begin position="303"/>
        <end position="322"/>
    </location>
</feature>
<protein>
    <submittedName>
        <fullName evidence="2">Uncharacterized protein</fullName>
    </submittedName>
</protein>
<gene>
    <name evidence="2" type="ORF">L336_0287</name>
</gene>
<accession>R4PXR3</accession>
<dbReference type="KEGG" id="saal:L336_0287"/>
<dbReference type="AlphaFoldDB" id="R4PXR3"/>
<keyword evidence="3" id="KW-1185">Reference proteome</keyword>
<dbReference type="Proteomes" id="UP000013893">
    <property type="component" value="Chromosome"/>
</dbReference>
<feature type="transmembrane region" description="Helical" evidence="1">
    <location>
        <begin position="334"/>
        <end position="352"/>
    </location>
</feature>
<keyword evidence="1" id="KW-0812">Transmembrane</keyword>
<dbReference type="RefSeq" id="WP_015641446.1">
    <property type="nucleotide sequence ID" value="NC_021219.1"/>
</dbReference>
<evidence type="ECO:0000313" key="3">
    <source>
        <dbReference type="Proteomes" id="UP000013893"/>
    </source>
</evidence>
<evidence type="ECO:0000313" key="2">
    <source>
        <dbReference type="EMBL" id="AGL61996.1"/>
    </source>
</evidence>
<organism evidence="2 3">
    <name type="scientific">Candidatus Saccharimonas aalborgensis</name>
    <dbReference type="NCBI Taxonomy" id="1332188"/>
    <lineage>
        <taxon>Bacteria</taxon>
        <taxon>Candidatus Saccharimonadota</taxon>
        <taxon>Candidatus Saccharimonadia</taxon>
        <taxon>Candidatus Saccharimonadales</taxon>
        <taxon>Candidatus Saccharimonadaceae</taxon>
        <taxon>Candidatus Saccharimonas</taxon>
    </lineage>
</organism>
<dbReference type="HOGENOM" id="CLU_521463_0_0_0"/>
<feature type="transmembrane region" description="Helical" evidence="1">
    <location>
        <begin position="393"/>
        <end position="417"/>
    </location>
</feature>
<proteinExistence type="predicted"/>
<name>R4PXR3_9BACT</name>
<evidence type="ECO:0000256" key="1">
    <source>
        <dbReference type="SAM" id="Phobius"/>
    </source>
</evidence>
<sequence>MTTLNHIGQRLAASLLAAKQWETANNRELLHAQKVNIVGAGGALTAAYEQLRNAAENTEEHLLLQNAIKRFYRQLFVTRDDALIRTSGNELAVELTLAGYIPNDSLLRSQLDTISGLAVEHYKAYELLQKRRSLASDKTTSWVLDTLAVQVESILNDHRRDTAFIDFAYSYLMMLIPEEAITSRMRTEDYSAALYAAIHKSLLKSDTAVIRTTLLMRYGVSIKHLEEYVTYNKQIDNLLVSPQVDTLLHIVDRQGAPLRIIRRMIEDRADFAELLPRREAFLDAFEKQVNTEYSRIGKRINRAIIRSVIFLIITKFLIGIAIEVPYDIWAHGKIGWQPLLINLLFPPFYMIALRLTHTLPGFANTSALIDRADTMLYGERVVLMKKQLADRGYGPIFSAIYAVTSLVIFGAVMWVLLLLGFSLVHIAIFLVFISAASFLGFRLSRLIRELEVVRSSSNGMTFVRDLIYLPFVVVGRWMSDKYSKLNIVTIILDMLIELPLKTVLRLVRQWGAFIDDRKDRIT</sequence>